<evidence type="ECO:0000256" key="1">
    <source>
        <dbReference type="SAM" id="MobiDB-lite"/>
    </source>
</evidence>
<feature type="compositionally biased region" description="Basic and acidic residues" evidence="1">
    <location>
        <begin position="35"/>
        <end position="46"/>
    </location>
</feature>
<protein>
    <recommendedName>
        <fullName evidence="2">WH2 domain-containing protein</fullName>
    </recommendedName>
</protein>
<proteinExistence type="predicted"/>
<organism evidence="3 4">
    <name type="scientific">Cymbomonas tetramitiformis</name>
    <dbReference type="NCBI Taxonomy" id="36881"/>
    <lineage>
        <taxon>Eukaryota</taxon>
        <taxon>Viridiplantae</taxon>
        <taxon>Chlorophyta</taxon>
        <taxon>Pyramimonadophyceae</taxon>
        <taxon>Pyramimonadales</taxon>
        <taxon>Pyramimonadaceae</taxon>
        <taxon>Cymbomonas</taxon>
    </lineage>
</organism>
<keyword evidence="4" id="KW-1185">Reference proteome</keyword>
<dbReference type="Proteomes" id="UP001190700">
    <property type="component" value="Unassembled WGS sequence"/>
</dbReference>
<dbReference type="InterPro" id="IPR003124">
    <property type="entry name" value="WH2_dom"/>
</dbReference>
<dbReference type="AlphaFoldDB" id="A0AAE0H1P6"/>
<name>A0AAE0H1P6_9CHLO</name>
<reference evidence="3 4" key="1">
    <citation type="journal article" date="2015" name="Genome Biol. Evol.">
        <title>Comparative Genomics of a Bacterivorous Green Alga Reveals Evolutionary Causalities and Consequences of Phago-Mixotrophic Mode of Nutrition.</title>
        <authorList>
            <person name="Burns J.A."/>
            <person name="Paasch A."/>
            <person name="Narechania A."/>
            <person name="Kim E."/>
        </authorList>
    </citation>
    <scope>NUCLEOTIDE SEQUENCE [LARGE SCALE GENOMIC DNA]</scope>
    <source>
        <strain evidence="3 4">PLY_AMNH</strain>
    </source>
</reference>
<dbReference type="PROSITE" id="PS51082">
    <property type="entry name" value="WH2"/>
    <property type="match status" value="1"/>
</dbReference>
<sequence length="115" mass="12895">MLVRVEQPLKEVEKPPMNARDSMMEAIKGGVKLKPENAATKERRSTVVEPPSQNPLNDLHRNLMRRRHSLTGSEKPPELEEEAAAAGSGSITGLQQYLEEREAADDDDDDDDWDD</sequence>
<comment type="caution">
    <text evidence="3">The sequence shown here is derived from an EMBL/GenBank/DDBJ whole genome shotgun (WGS) entry which is preliminary data.</text>
</comment>
<evidence type="ECO:0000259" key="2">
    <source>
        <dbReference type="PROSITE" id="PS51082"/>
    </source>
</evidence>
<feature type="domain" description="WH2" evidence="2">
    <location>
        <begin position="19"/>
        <end position="36"/>
    </location>
</feature>
<accession>A0AAE0H1P6</accession>
<feature type="compositionally biased region" description="Acidic residues" evidence="1">
    <location>
        <begin position="102"/>
        <end position="115"/>
    </location>
</feature>
<evidence type="ECO:0000313" key="3">
    <source>
        <dbReference type="EMBL" id="KAK3288208.1"/>
    </source>
</evidence>
<feature type="region of interest" description="Disordered" evidence="1">
    <location>
        <begin position="1"/>
        <end position="21"/>
    </location>
</feature>
<dbReference type="EMBL" id="LGRX02000552">
    <property type="protein sequence ID" value="KAK3288208.1"/>
    <property type="molecule type" value="Genomic_DNA"/>
</dbReference>
<gene>
    <name evidence="3" type="ORF">CYMTET_4309</name>
</gene>
<evidence type="ECO:0000313" key="4">
    <source>
        <dbReference type="Proteomes" id="UP001190700"/>
    </source>
</evidence>
<feature type="region of interest" description="Disordered" evidence="1">
    <location>
        <begin position="35"/>
        <end position="115"/>
    </location>
</feature>
<dbReference type="GO" id="GO:0003779">
    <property type="term" value="F:actin binding"/>
    <property type="evidence" value="ECO:0007669"/>
    <property type="project" value="InterPro"/>
</dbReference>